<keyword evidence="2" id="KW-1185">Reference proteome</keyword>
<dbReference type="InterPro" id="IPR017853">
    <property type="entry name" value="GH"/>
</dbReference>
<sequence>MLPLIFSFLILFPYAVYTRDRWTEAQATAWFQSQTYIMGSQYITSDSGNQLEMFQNDTWNPTLIDYELGLAESLGMTAMRVFLHDLAYQQDPTGFKSRVDTLLGISAKHGIKLLLVFLDSCWNANPQIGEQPEPRSGVMLSTWVQSPGTNALLNNTQWPRLETYVKDVVGAFANDARVLGWDLWNEPYNADDLTLVAAVEQLLPQLFQWARSVNPTQPLTSGPYNGDYLKGIGSNITQIQMNNSDVISFHK</sequence>
<protein>
    <submittedName>
        <fullName evidence="3">Glycoside hydrolase family 5 domain-containing protein</fullName>
    </submittedName>
</protein>
<evidence type="ECO:0000256" key="1">
    <source>
        <dbReference type="SAM" id="SignalP"/>
    </source>
</evidence>
<feature type="signal peptide" evidence="1">
    <location>
        <begin position="1"/>
        <end position="18"/>
    </location>
</feature>
<dbReference type="SUPFAM" id="SSF51445">
    <property type="entry name" value="(Trans)glycosidases"/>
    <property type="match status" value="1"/>
</dbReference>
<accession>A0A914CJB1</accession>
<reference evidence="3" key="1">
    <citation type="submission" date="2022-11" db="UniProtKB">
        <authorList>
            <consortium name="WormBaseParasite"/>
        </authorList>
    </citation>
    <scope>IDENTIFICATION</scope>
</reference>
<proteinExistence type="predicted"/>
<dbReference type="AlphaFoldDB" id="A0A914CJB1"/>
<evidence type="ECO:0000313" key="3">
    <source>
        <dbReference type="WBParaSite" id="ACRNAN_scaffold11050.g18969.t1"/>
    </source>
</evidence>
<dbReference type="Gene3D" id="3.20.20.80">
    <property type="entry name" value="Glycosidases"/>
    <property type="match status" value="1"/>
</dbReference>
<keyword evidence="1" id="KW-0732">Signal</keyword>
<organism evidence="2 3">
    <name type="scientific">Acrobeloides nanus</name>
    <dbReference type="NCBI Taxonomy" id="290746"/>
    <lineage>
        <taxon>Eukaryota</taxon>
        <taxon>Metazoa</taxon>
        <taxon>Ecdysozoa</taxon>
        <taxon>Nematoda</taxon>
        <taxon>Chromadorea</taxon>
        <taxon>Rhabditida</taxon>
        <taxon>Tylenchina</taxon>
        <taxon>Cephalobomorpha</taxon>
        <taxon>Cephaloboidea</taxon>
        <taxon>Cephalobidae</taxon>
        <taxon>Acrobeloides</taxon>
    </lineage>
</organism>
<feature type="chain" id="PRO_5037656045" evidence="1">
    <location>
        <begin position="19"/>
        <end position="251"/>
    </location>
</feature>
<evidence type="ECO:0000313" key="2">
    <source>
        <dbReference type="Proteomes" id="UP000887540"/>
    </source>
</evidence>
<name>A0A914CJB1_9BILA</name>
<dbReference type="Proteomes" id="UP000887540">
    <property type="component" value="Unplaced"/>
</dbReference>
<dbReference type="WBParaSite" id="ACRNAN_scaffold11050.g18969.t1">
    <property type="protein sequence ID" value="ACRNAN_scaffold11050.g18969.t1"/>
    <property type="gene ID" value="ACRNAN_scaffold11050.g18969"/>
</dbReference>